<evidence type="ECO:0000313" key="1">
    <source>
        <dbReference type="EMBL" id="KAF2861266.1"/>
    </source>
</evidence>
<dbReference type="Proteomes" id="UP000799421">
    <property type="component" value="Unassembled WGS sequence"/>
</dbReference>
<sequence>MQPYLEISTTARCWGEAVCARDDLRRLSAQGIRYTDAPCLLFIATLLPRAVWTALLDQFIVSSLPSRLQFGLSSSLGLIEPFLLSTVTRVQSNIPFKPISSDRGSIRRLSNHPIKQKQLSRCSMLNAAYLLCGLEPGDFITWLTFADDRNTGCERRLLSNNSFVALRETESRLLLLARLHGVFQRPSYALGGGRF</sequence>
<proteinExistence type="predicted"/>
<dbReference type="EMBL" id="MU005974">
    <property type="protein sequence ID" value="KAF2861266.1"/>
    <property type="molecule type" value="Genomic_DNA"/>
</dbReference>
<gene>
    <name evidence="1" type="ORF">K470DRAFT_257193</name>
</gene>
<organism evidence="1 2">
    <name type="scientific">Piedraia hortae CBS 480.64</name>
    <dbReference type="NCBI Taxonomy" id="1314780"/>
    <lineage>
        <taxon>Eukaryota</taxon>
        <taxon>Fungi</taxon>
        <taxon>Dikarya</taxon>
        <taxon>Ascomycota</taxon>
        <taxon>Pezizomycotina</taxon>
        <taxon>Dothideomycetes</taxon>
        <taxon>Dothideomycetidae</taxon>
        <taxon>Capnodiales</taxon>
        <taxon>Piedraiaceae</taxon>
        <taxon>Piedraia</taxon>
    </lineage>
</organism>
<keyword evidence="2" id="KW-1185">Reference proteome</keyword>
<evidence type="ECO:0000313" key="2">
    <source>
        <dbReference type="Proteomes" id="UP000799421"/>
    </source>
</evidence>
<name>A0A6A7C117_9PEZI</name>
<accession>A0A6A7C117</accession>
<protein>
    <submittedName>
        <fullName evidence="1">Uncharacterized protein</fullName>
    </submittedName>
</protein>
<reference evidence="1" key="1">
    <citation type="journal article" date="2020" name="Stud. Mycol.">
        <title>101 Dothideomycetes genomes: a test case for predicting lifestyles and emergence of pathogens.</title>
        <authorList>
            <person name="Haridas S."/>
            <person name="Albert R."/>
            <person name="Binder M."/>
            <person name="Bloem J."/>
            <person name="Labutti K."/>
            <person name="Salamov A."/>
            <person name="Andreopoulos B."/>
            <person name="Baker S."/>
            <person name="Barry K."/>
            <person name="Bills G."/>
            <person name="Bluhm B."/>
            <person name="Cannon C."/>
            <person name="Castanera R."/>
            <person name="Culley D."/>
            <person name="Daum C."/>
            <person name="Ezra D."/>
            <person name="Gonzalez J."/>
            <person name="Henrissat B."/>
            <person name="Kuo A."/>
            <person name="Liang C."/>
            <person name="Lipzen A."/>
            <person name="Lutzoni F."/>
            <person name="Magnuson J."/>
            <person name="Mondo S."/>
            <person name="Nolan M."/>
            <person name="Ohm R."/>
            <person name="Pangilinan J."/>
            <person name="Park H.-J."/>
            <person name="Ramirez L."/>
            <person name="Alfaro M."/>
            <person name="Sun H."/>
            <person name="Tritt A."/>
            <person name="Yoshinaga Y."/>
            <person name="Zwiers L.-H."/>
            <person name="Turgeon B."/>
            <person name="Goodwin S."/>
            <person name="Spatafora J."/>
            <person name="Crous P."/>
            <person name="Grigoriev I."/>
        </authorList>
    </citation>
    <scope>NUCLEOTIDE SEQUENCE</scope>
    <source>
        <strain evidence="1">CBS 480.64</strain>
    </source>
</reference>
<dbReference type="AlphaFoldDB" id="A0A6A7C117"/>